<dbReference type="OrthoDB" id="4964299at2"/>
<dbReference type="Proteomes" id="UP000314011">
    <property type="component" value="Unassembled WGS sequence"/>
</dbReference>
<evidence type="ECO:0000313" key="1">
    <source>
        <dbReference type="EMBL" id="TNY30751.1"/>
    </source>
</evidence>
<evidence type="ECO:0000313" key="2">
    <source>
        <dbReference type="Proteomes" id="UP000314011"/>
    </source>
</evidence>
<organism evidence="1 2">
    <name type="scientific">Pelagovum pacificum</name>
    <dbReference type="NCBI Taxonomy" id="2588711"/>
    <lineage>
        <taxon>Bacteria</taxon>
        <taxon>Pseudomonadati</taxon>
        <taxon>Pseudomonadota</taxon>
        <taxon>Alphaproteobacteria</taxon>
        <taxon>Rhodobacterales</taxon>
        <taxon>Paracoccaceae</taxon>
        <taxon>Pelagovum</taxon>
    </lineage>
</organism>
<evidence type="ECO:0008006" key="3">
    <source>
        <dbReference type="Google" id="ProtNLM"/>
    </source>
</evidence>
<gene>
    <name evidence="1" type="ORF">FHY64_19455</name>
</gene>
<dbReference type="AlphaFoldDB" id="A0A5C5G874"/>
<dbReference type="InterPro" id="IPR027417">
    <property type="entry name" value="P-loop_NTPase"/>
</dbReference>
<dbReference type="SUPFAM" id="SSF52540">
    <property type="entry name" value="P-loop containing nucleoside triphosphate hydrolases"/>
    <property type="match status" value="1"/>
</dbReference>
<accession>A0A5C5G874</accession>
<protein>
    <recommendedName>
        <fullName evidence="3">Sulfotransferase domain-containing protein</fullName>
    </recommendedName>
</protein>
<reference evidence="1 2" key="1">
    <citation type="submission" date="2019-06" db="EMBL/GenBank/DDBJ databases">
        <title>Genome of new Rhodobacteraceae sp. SM1903.</title>
        <authorList>
            <person name="Ren X."/>
        </authorList>
    </citation>
    <scope>NUCLEOTIDE SEQUENCE [LARGE SCALE GENOMIC DNA]</scope>
    <source>
        <strain evidence="1 2">SM1903</strain>
    </source>
</reference>
<dbReference type="Gene3D" id="3.40.50.300">
    <property type="entry name" value="P-loop containing nucleotide triphosphate hydrolases"/>
    <property type="match status" value="1"/>
</dbReference>
<name>A0A5C5G874_9RHOB</name>
<keyword evidence="2" id="KW-1185">Reference proteome</keyword>
<sequence length="300" mass="33738">MLGVPLSARADSPDFNSRLSRVLTKVRGAKFSRINDLSRRTANRRELAALAEIGRTSGEAALSEKCLVGTFHKVGTVLMSTVLSDFSSAAGLGMWRDGASEPAEQWHICRHNHSDFESLGLDPAKHPTVVILRDPRDVIISAMKYHKKSSEAWLHRKESIYDDLDGMTYQEKINSLPDDRTRLIWEFKHSGGRVTSKMLACVDSPAHANTLFVKLEDLMADRTLSPFDRIFRHLGVRPAWMPLALTAAYKRSLFNPDAHVSKAHVTSGRTEVWRKTYDDELTAAFKEAFPNAVERLGYSW</sequence>
<proteinExistence type="predicted"/>
<dbReference type="RefSeq" id="WP_140197546.1">
    <property type="nucleotide sequence ID" value="NZ_CP065915.1"/>
</dbReference>
<dbReference type="EMBL" id="VFFF01000004">
    <property type="protein sequence ID" value="TNY30751.1"/>
    <property type="molecule type" value="Genomic_DNA"/>
</dbReference>
<comment type="caution">
    <text evidence="1">The sequence shown here is derived from an EMBL/GenBank/DDBJ whole genome shotgun (WGS) entry which is preliminary data.</text>
</comment>